<evidence type="ECO:0000313" key="2">
    <source>
        <dbReference type="Proteomes" id="UP000623467"/>
    </source>
</evidence>
<dbReference type="EMBL" id="JACAZH010000001">
    <property type="protein sequence ID" value="KAF7377552.1"/>
    <property type="molecule type" value="Genomic_DNA"/>
</dbReference>
<dbReference type="Proteomes" id="UP000623467">
    <property type="component" value="Unassembled WGS sequence"/>
</dbReference>
<proteinExistence type="predicted"/>
<dbReference type="AlphaFoldDB" id="A0A8H6ZGW4"/>
<comment type="caution">
    <text evidence="1">The sequence shown here is derived from an EMBL/GenBank/DDBJ whole genome shotgun (WGS) entry which is preliminary data.</text>
</comment>
<protein>
    <submittedName>
        <fullName evidence="1">Uncharacterized protein</fullName>
    </submittedName>
</protein>
<name>A0A8H6ZGW4_9AGAR</name>
<accession>A0A8H6ZGW4</accession>
<gene>
    <name evidence="1" type="ORF">MSAN_00177500</name>
</gene>
<keyword evidence="2" id="KW-1185">Reference proteome</keyword>
<sequence>MASDPVFPAELEREIFETTASLYPATIPSLLRVSRRVCVWIEPLLYRVIGTDPGPSDSTIVQATRTKSADFFRYSVKHVYLGAAESYTEAILPVLRLCSEIHSVAYVDVHAEPKLLELIKEFREIRRWSGFLEGLFVDPSAIDLSLAVFRSVTHMDMFDDVFMNSPSTARLCAGLAALPALTHLCLNRRVDGEILRNLLQGCSYLQLLVNMWADRMNAMDMVAAHRKAGIDDIRYVVVVCDDYWSDWDVGARGGKDFWAAAEDFVMRKRRREIEESCHLLESW</sequence>
<dbReference type="OrthoDB" id="3145912at2759"/>
<organism evidence="1 2">
    <name type="scientific">Mycena sanguinolenta</name>
    <dbReference type="NCBI Taxonomy" id="230812"/>
    <lineage>
        <taxon>Eukaryota</taxon>
        <taxon>Fungi</taxon>
        <taxon>Dikarya</taxon>
        <taxon>Basidiomycota</taxon>
        <taxon>Agaricomycotina</taxon>
        <taxon>Agaricomycetes</taxon>
        <taxon>Agaricomycetidae</taxon>
        <taxon>Agaricales</taxon>
        <taxon>Marasmiineae</taxon>
        <taxon>Mycenaceae</taxon>
        <taxon>Mycena</taxon>
    </lineage>
</organism>
<evidence type="ECO:0000313" key="1">
    <source>
        <dbReference type="EMBL" id="KAF7377552.1"/>
    </source>
</evidence>
<reference evidence="1" key="1">
    <citation type="submission" date="2020-05" db="EMBL/GenBank/DDBJ databases">
        <title>Mycena genomes resolve the evolution of fungal bioluminescence.</title>
        <authorList>
            <person name="Tsai I.J."/>
        </authorList>
    </citation>
    <scope>NUCLEOTIDE SEQUENCE</scope>
    <source>
        <strain evidence="1">160909Yilan</strain>
    </source>
</reference>